<reference evidence="8 9" key="1">
    <citation type="submission" date="2019-07" db="EMBL/GenBank/DDBJ databases">
        <title>Whole genome shotgun sequence of Brevifollis gellanilyticus NBRC 108608.</title>
        <authorList>
            <person name="Hosoyama A."/>
            <person name="Uohara A."/>
            <person name="Ohji S."/>
            <person name="Ichikawa N."/>
        </authorList>
    </citation>
    <scope>NUCLEOTIDE SEQUENCE [LARGE SCALE GENOMIC DNA]</scope>
    <source>
        <strain evidence="8 9">NBRC 108608</strain>
    </source>
</reference>
<dbReference type="InterPro" id="IPR007627">
    <property type="entry name" value="RNA_pol_sigma70_r2"/>
</dbReference>
<keyword evidence="4" id="KW-0804">Transcription</keyword>
<dbReference type="SUPFAM" id="SSF88946">
    <property type="entry name" value="Sigma2 domain of RNA polymerase sigma factors"/>
    <property type="match status" value="1"/>
</dbReference>
<dbReference type="GO" id="GO:0003677">
    <property type="term" value="F:DNA binding"/>
    <property type="evidence" value="ECO:0007669"/>
    <property type="project" value="InterPro"/>
</dbReference>
<proteinExistence type="inferred from homology"/>
<dbReference type="Pfam" id="PF04542">
    <property type="entry name" value="Sigma70_r2"/>
    <property type="match status" value="1"/>
</dbReference>
<keyword evidence="3" id="KW-0731">Sigma factor</keyword>
<protein>
    <submittedName>
        <fullName evidence="8">DNA-directed RNA polymerase sigma-70 factor</fullName>
    </submittedName>
</protein>
<dbReference type="InterPro" id="IPR013249">
    <property type="entry name" value="RNA_pol_sigma70_r4_t2"/>
</dbReference>
<gene>
    <name evidence="8" type="ORF">BGE01nite_42840</name>
</gene>
<dbReference type="GO" id="GO:0006352">
    <property type="term" value="P:DNA-templated transcription initiation"/>
    <property type="evidence" value="ECO:0007669"/>
    <property type="project" value="InterPro"/>
</dbReference>
<dbReference type="GO" id="GO:0016987">
    <property type="term" value="F:sigma factor activity"/>
    <property type="evidence" value="ECO:0007669"/>
    <property type="project" value="UniProtKB-KW"/>
</dbReference>
<name>A0A512ME28_9BACT</name>
<dbReference type="PANTHER" id="PTHR43133:SF51">
    <property type="entry name" value="RNA POLYMERASE SIGMA FACTOR"/>
    <property type="match status" value="1"/>
</dbReference>
<comment type="similarity">
    <text evidence="1">Belongs to the sigma-70 factor family. ECF subfamily.</text>
</comment>
<evidence type="ECO:0000256" key="5">
    <source>
        <dbReference type="SAM" id="MobiDB-lite"/>
    </source>
</evidence>
<dbReference type="GO" id="GO:0000428">
    <property type="term" value="C:DNA-directed RNA polymerase complex"/>
    <property type="evidence" value="ECO:0007669"/>
    <property type="project" value="UniProtKB-KW"/>
</dbReference>
<evidence type="ECO:0000256" key="4">
    <source>
        <dbReference type="ARBA" id="ARBA00023163"/>
    </source>
</evidence>
<feature type="region of interest" description="Disordered" evidence="5">
    <location>
        <begin position="101"/>
        <end position="120"/>
    </location>
</feature>
<dbReference type="CDD" id="cd06171">
    <property type="entry name" value="Sigma70_r4"/>
    <property type="match status" value="1"/>
</dbReference>
<dbReference type="InterPro" id="IPR013324">
    <property type="entry name" value="RNA_pol_sigma_r3/r4-like"/>
</dbReference>
<evidence type="ECO:0000256" key="3">
    <source>
        <dbReference type="ARBA" id="ARBA00023082"/>
    </source>
</evidence>
<keyword evidence="9" id="KW-1185">Reference proteome</keyword>
<sequence length="201" mass="22981">MELALHFPFALPEVRLNTRRVSESPPSFQQIVDAHYQGLHRFAVSMCRSDATAQDLVQQTFLQWARKGNTLRDATKVKTWLYTTLYREWLSMARREKKHPEVEFEPDLHGSAPEEDEAAPRVDNATLQVALDQLDPNYRAPLVLFYLKELSYRDIAETLGIPIGTVMSRLSRAKDSLRAILSRLEDSSNILPAHFQTTASL</sequence>
<keyword evidence="8" id="KW-0240">DNA-directed RNA polymerase</keyword>
<dbReference type="AlphaFoldDB" id="A0A512ME28"/>
<dbReference type="InterPro" id="IPR039425">
    <property type="entry name" value="RNA_pol_sigma-70-like"/>
</dbReference>
<dbReference type="Gene3D" id="1.10.10.10">
    <property type="entry name" value="Winged helix-like DNA-binding domain superfamily/Winged helix DNA-binding domain"/>
    <property type="match status" value="1"/>
</dbReference>
<organism evidence="8 9">
    <name type="scientific">Brevifollis gellanilyticus</name>
    <dbReference type="NCBI Taxonomy" id="748831"/>
    <lineage>
        <taxon>Bacteria</taxon>
        <taxon>Pseudomonadati</taxon>
        <taxon>Verrucomicrobiota</taxon>
        <taxon>Verrucomicrobiia</taxon>
        <taxon>Verrucomicrobiales</taxon>
        <taxon>Verrucomicrobiaceae</taxon>
    </lineage>
</organism>
<dbReference type="OrthoDB" id="9795666at2"/>
<accession>A0A512ME28</accession>
<dbReference type="Gene3D" id="1.10.1740.10">
    <property type="match status" value="1"/>
</dbReference>
<comment type="caution">
    <text evidence="8">The sequence shown here is derived from an EMBL/GenBank/DDBJ whole genome shotgun (WGS) entry which is preliminary data.</text>
</comment>
<evidence type="ECO:0000313" key="8">
    <source>
        <dbReference type="EMBL" id="GEP44993.1"/>
    </source>
</evidence>
<dbReference type="SUPFAM" id="SSF88659">
    <property type="entry name" value="Sigma3 and sigma4 domains of RNA polymerase sigma factors"/>
    <property type="match status" value="1"/>
</dbReference>
<evidence type="ECO:0000259" key="7">
    <source>
        <dbReference type="Pfam" id="PF08281"/>
    </source>
</evidence>
<keyword evidence="2" id="KW-0805">Transcription regulation</keyword>
<dbReference type="NCBIfam" id="TIGR02937">
    <property type="entry name" value="sigma70-ECF"/>
    <property type="match status" value="1"/>
</dbReference>
<feature type="domain" description="RNA polymerase sigma factor 70 region 4 type 2" evidence="7">
    <location>
        <begin position="127"/>
        <end position="176"/>
    </location>
</feature>
<dbReference type="InterPro" id="IPR036388">
    <property type="entry name" value="WH-like_DNA-bd_sf"/>
</dbReference>
<feature type="domain" description="RNA polymerase sigma-70 region 2" evidence="6">
    <location>
        <begin position="32"/>
        <end position="98"/>
    </location>
</feature>
<evidence type="ECO:0000256" key="1">
    <source>
        <dbReference type="ARBA" id="ARBA00010641"/>
    </source>
</evidence>
<evidence type="ECO:0000313" key="9">
    <source>
        <dbReference type="Proteomes" id="UP000321577"/>
    </source>
</evidence>
<dbReference type="InterPro" id="IPR013325">
    <property type="entry name" value="RNA_pol_sigma_r2"/>
</dbReference>
<dbReference type="RefSeq" id="WP_146853474.1">
    <property type="nucleotide sequence ID" value="NZ_BKAG01000040.1"/>
</dbReference>
<evidence type="ECO:0000259" key="6">
    <source>
        <dbReference type="Pfam" id="PF04542"/>
    </source>
</evidence>
<dbReference type="Proteomes" id="UP000321577">
    <property type="component" value="Unassembled WGS sequence"/>
</dbReference>
<evidence type="ECO:0000256" key="2">
    <source>
        <dbReference type="ARBA" id="ARBA00023015"/>
    </source>
</evidence>
<dbReference type="PANTHER" id="PTHR43133">
    <property type="entry name" value="RNA POLYMERASE ECF-TYPE SIGMA FACTO"/>
    <property type="match status" value="1"/>
</dbReference>
<dbReference type="InterPro" id="IPR014284">
    <property type="entry name" value="RNA_pol_sigma-70_dom"/>
</dbReference>
<dbReference type="EMBL" id="BKAG01000040">
    <property type="protein sequence ID" value="GEP44993.1"/>
    <property type="molecule type" value="Genomic_DNA"/>
</dbReference>
<dbReference type="Pfam" id="PF08281">
    <property type="entry name" value="Sigma70_r4_2"/>
    <property type="match status" value="1"/>
</dbReference>